<dbReference type="AlphaFoldDB" id="A0A1G7AHZ3"/>
<dbReference type="CDD" id="cd00082">
    <property type="entry name" value="HisKA"/>
    <property type="match status" value="1"/>
</dbReference>
<feature type="domain" description="Histidine kinase" evidence="4">
    <location>
        <begin position="286"/>
        <end position="501"/>
    </location>
</feature>
<evidence type="ECO:0000313" key="6">
    <source>
        <dbReference type="Proteomes" id="UP000199072"/>
    </source>
</evidence>
<organism evidence="5 6">
    <name type="scientific">Mucilaginibacter pineti</name>
    <dbReference type="NCBI Taxonomy" id="1391627"/>
    <lineage>
        <taxon>Bacteria</taxon>
        <taxon>Pseudomonadati</taxon>
        <taxon>Bacteroidota</taxon>
        <taxon>Sphingobacteriia</taxon>
        <taxon>Sphingobacteriales</taxon>
        <taxon>Sphingobacteriaceae</taxon>
        <taxon>Mucilaginibacter</taxon>
    </lineage>
</organism>
<dbReference type="GO" id="GO:0000155">
    <property type="term" value="F:phosphorelay sensor kinase activity"/>
    <property type="evidence" value="ECO:0007669"/>
    <property type="project" value="InterPro"/>
</dbReference>
<dbReference type="EMBL" id="FNAI01000004">
    <property type="protein sequence ID" value="SDE14419.1"/>
    <property type="molecule type" value="Genomic_DNA"/>
</dbReference>
<dbReference type="CDD" id="cd00075">
    <property type="entry name" value="HATPase"/>
    <property type="match status" value="1"/>
</dbReference>
<dbReference type="Pfam" id="PF02518">
    <property type="entry name" value="HATPase_c"/>
    <property type="match status" value="1"/>
</dbReference>
<dbReference type="PANTHER" id="PTHR43547:SF2">
    <property type="entry name" value="HYBRID SIGNAL TRANSDUCTION HISTIDINE KINASE C"/>
    <property type="match status" value="1"/>
</dbReference>
<dbReference type="EC" id="2.7.13.3" evidence="2"/>
<dbReference type="SUPFAM" id="SSF55874">
    <property type="entry name" value="ATPase domain of HSP90 chaperone/DNA topoisomerase II/histidine kinase"/>
    <property type="match status" value="1"/>
</dbReference>
<reference evidence="5 6" key="1">
    <citation type="submission" date="2016-10" db="EMBL/GenBank/DDBJ databases">
        <authorList>
            <person name="de Groot N.N."/>
        </authorList>
    </citation>
    <scope>NUCLEOTIDE SEQUENCE [LARGE SCALE GENOMIC DNA]</scope>
    <source>
        <strain evidence="5 6">47C3B</strain>
    </source>
</reference>
<dbReference type="PROSITE" id="PS50109">
    <property type="entry name" value="HIS_KIN"/>
    <property type="match status" value="1"/>
</dbReference>
<dbReference type="SMART" id="SM00388">
    <property type="entry name" value="HisKA"/>
    <property type="match status" value="1"/>
</dbReference>
<dbReference type="InterPro" id="IPR003594">
    <property type="entry name" value="HATPase_dom"/>
</dbReference>
<dbReference type="InterPro" id="IPR005467">
    <property type="entry name" value="His_kinase_dom"/>
</dbReference>
<name>A0A1G7AHZ3_9SPHI</name>
<dbReference type="InterPro" id="IPR036890">
    <property type="entry name" value="HATPase_C_sf"/>
</dbReference>
<evidence type="ECO:0000313" key="5">
    <source>
        <dbReference type="EMBL" id="SDE14419.1"/>
    </source>
</evidence>
<evidence type="ECO:0000256" key="2">
    <source>
        <dbReference type="ARBA" id="ARBA00012438"/>
    </source>
</evidence>
<dbReference type="Proteomes" id="UP000199072">
    <property type="component" value="Unassembled WGS sequence"/>
</dbReference>
<dbReference type="Gene3D" id="3.30.565.10">
    <property type="entry name" value="Histidine kinase-like ATPase, C-terminal domain"/>
    <property type="match status" value="1"/>
</dbReference>
<evidence type="ECO:0000256" key="3">
    <source>
        <dbReference type="ARBA" id="ARBA00022553"/>
    </source>
</evidence>
<dbReference type="Pfam" id="PF00512">
    <property type="entry name" value="HisKA"/>
    <property type="match status" value="1"/>
</dbReference>
<dbReference type="InterPro" id="IPR004358">
    <property type="entry name" value="Sig_transdc_His_kin-like_C"/>
</dbReference>
<keyword evidence="6" id="KW-1185">Reference proteome</keyword>
<accession>A0A1G7AHZ3</accession>
<dbReference type="RefSeq" id="WP_091149079.1">
    <property type="nucleotide sequence ID" value="NZ_FNAI01000004.1"/>
</dbReference>
<proteinExistence type="predicted"/>
<gene>
    <name evidence="5" type="ORF">SAMN05216464_104110</name>
</gene>
<keyword evidence="5" id="KW-0418">Kinase</keyword>
<protein>
    <recommendedName>
        <fullName evidence="2">histidine kinase</fullName>
        <ecNumber evidence="2">2.7.13.3</ecNumber>
    </recommendedName>
</protein>
<dbReference type="InterPro" id="IPR036097">
    <property type="entry name" value="HisK_dim/P_sf"/>
</dbReference>
<dbReference type="STRING" id="1391627.SAMN05216464_104110"/>
<evidence type="ECO:0000259" key="4">
    <source>
        <dbReference type="PROSITE" id="PS50109"/>
    </source>
</evidence>
<evidence type="ECO:0000256" key="1">
    <source>
        <dbReference type="ARBA" id="ARBA00000085"/>
    </source>
</evidence>
<dbReference type="InterPro" id="IPR003661">
    <property type="entry name" value="HisK_dim/P_dom"/>
</dbReference>
<dbReference type="PRINTS" id="PR00344">
    <property type="entry name" value="BCTRLSENSOR"/>
</dbReference>
<sequence length="501" mass="58206">MQKNTRYILAICITAVVTVLLLQFYWIKNYYKINRFTFEKEVNMAFEDALKKEFSLRCDTIQQLIANKLMDTTEFKITSEYDDKKKRYIYTVANAHNLHDKYQSSSFSTKKLNKALLPKDTIFRRKIAESFAYAMRSEDLENHIVYYHTQNLGKYAVDNIEKYNFDTTRLRPVLIHYLAERQINVPFKFYLRESDSTFNRSHFNPKLTRLYPIITKAYPTYKQNSSEQYVRVLFTDPFSYIMAQMGLTLIGSIFLIAVVASSLFYLLRTVYREKKVSAIKNDFISNITHEFKTPIATVSAAIEALTSFDVLDDPEKTRRYLHHSKNELNRLSALVDKVLNISLYENQQFDIKPEHLNVDNTISAILKECTLTSARPVKYTYVNLSGVTQVYADQLYFQHTLINVIDNAIKYSDKQIDIQVECTLRQGHLVIAVKDSGTGISAGNLPHIFEKFYRVPSSHHHTKGHGLGLSYVKSIIEKHKGWCKMESEFGKGSTLYLAWPL</sequence>
<keyword evidence="3" id="KW-0597">Phosphoprotein</keyword>
<dbReference type="OrthoDB" id="921707at2"/>
<dbReference type="SUPFAM" id="SSF47384">
    <property type="entry name" value="Homodimeric domain of signal transducing histidine kinase"/>
    <property type="match status" value="1"/>
</dbReference>
<dbReference type="SMART" id="SM00387">
    <property type="entry name" value="HATPase_c"/>
    <property type="match status" value="1"/>
</dbReference>
<dbReference type="Gene3D" id="1.10.287.130">
    <property type="match status" value="1"/>
</dbReference>
<keyword evidence="5" id="KW-0808">Transferase</keyword>
<comment type="catalytic activity">
    <reaction evidence="1">
        <text>ATP + protein L-histidine = ADP + protein N-phospho-L-histidine.</text>
        <dbReference type="EC" id="2.7.13.3"/>
    </reaction>
</comment>
<dbReference type="PANTHER" id="PTHR43547">
    <property type="entry name" value="TWO-COMPONENT HISTIDINE KINASE"/>
    <property type="match status" value="1"/>
</dbReference>